<feature type="transmembrane region" description="Helical" evidence="6">
    <location>
        <begin position="55"/>
        <end position="75"/>
    </location>
</feature>
<evidence type="ECO:0000256" key="6">
    <source>
        <dbReference type="SAM" id="Phobius"/>
    </source>
</evidence>
<dbReference type="PANTHER" id="PTHR23502:SF51">
    <property type="entry name" value="QUINIDINE RESISTANCE PROTEIN 1-RELATED"/>
    <property type="match status" value="1"/>
</dbReference>
<dbReference type="Pfam" id="PF07690">
    <property type="entry name" value="MFS_1"/>
    <property type="match status" value="1"/>
</dbReference>
<dbReference type="PANTHER" id="PTHR23502">
    <property type="entry name" value="MAJOR FACILITATOR SUPERFAMILY"/>
    <property type="match status" value="1"/>
</dbReference>
<comment type="caution">
    <text evidence="8">The sequence shown here is derived from an EMBL/GenBank/DDBJ whole genome shotgun (WGS) entry which is preliminary data.</text>
</comment>
<evidence type="ECO:0000259" key="7">
    <source>
        <dbReference type="PROSITE" id="PS50850"/>
    </source>
</evidence>
<dbReference type="Proteomes" id="UP001600888">
    <property type="component" value="Unassembled WGS sequence"/>
</dbReference>
<sequence length="516" mass="56055">MDPTKKNKNHQTPPTMAANQVEKLAKKDLNGGAISIDASAPEPPFSVFTRGQKRWISWMASFGAMFSTLNSFIYFPAVVPMARDLNVSVALINLTITCYLIVAGLAPAVMGDLADHDGRRPVYLLMFVLMLGANIGLAVQNSYPALFASRMIQSAGSSGTFGAAHGVISDVAAIAERGSYTGTLILFTNTAPSFGPVLSGVLTQTAGWRWIFWFLTILISCHGVLLVLFFPETQRKLVGNGSKRVYGVLYQSFFWKVTRQQHVLEKEIQPEDRIKSKFHTPNPLACVPMLFEKGSFCTMFFGGVTYAVKMTIQASLGSQCISIYNLNYLEAGLVYLPAGVAGGLGAKCTGRFLDWYYRRMCKKLDGSFQRGEDISDFPIEKVRLKGAYTLLIVTSIGTAGYGVALMTRTHISVMLILQFIISFSTSSIFAISNTLLTDLNVSKAATVRGASNFVRCLLAGAFIAALEPIAQAIGLGWCFGIFAISQIFSIPAISLLKAHGLRWREEKAARGADGSG</sequence>
<proteinExistence type="predicted"/>
<feature type="transmembrane region" description="Helical" evidence="6">
    <location>
        <begin position="87"/>
        <end position="110"/>
    </location>
</feature>
<keyword evidence="9" id="KW-1185">Reference proteome</keyword>
<keyword evidence="2" id="KW-0813">Transport</keyword>
<name>A0ABR4F6K9_9PEZI</name>
<dbReference type="InterPro" id="IPR020846">
    <property type="entry name" value="MFS_dom"/>
</dbReference>
<feature type="transmembrane region" description="Helical" evidence="6">
    <location>
        <begin position="387"/>
        <end position="407"/>
    </location>
</feature>
<feature type="transmembrane region" description="Helical" evidence="6">
    <location>
        <begin position="472"/>
        <end position="496"/>
    </location>
</feature>
<evidence type="ECO:0000313" key="9">
    <source>
        <dbReference type="Proteomes" id="UP001600888"/>
    </source>
</evidence>
<evidence type="ECO:0000256" key="3">
    <source>
        <dbReference type="ARBA" id="ARBA00022692"/>
    </source>
</evidence>
<keyword evidence="5 6" id="KW-0472">Membrane</keyword>
<organism evidence="8 9">
    <name type="scientific">Diaporthe vaccinii</name>
    <dbReference type="NCBI Taxonomy" id="105482"/>
    <lineage>
        <taxon>Eukaryota</taxon>
        <taxon>Fungi</taxon>
        <taxon>Dikarya</taxon>
        <taxon>Ascomycota</taxon>
        <taxon>Pezizomycotina</taxon>
        <taxon>Sordariomycetes</taxon>
        <taxon>Sordariomycetidae</taxon>
        <taxon>Diaporthales</taxon>
        <taxon>Diaporthaceae</taxon>
        <taxon>Diaporthe</taxon>
        <taxon>Diaporthe eres species complex</taxon>
    </lineage>
</organism>
<dbReference type="InterPro" id="IPR011701">
    <property type="entry name" value="MFS"/>
</dbReference>
<reference evidence="8 9" key="1">
    <citation type="submission" date="2024-03" db="EMBL/GenBank/DDBJ databases">
        <title>A high-quality draft genome sequence of Diaporthe vaccinii, a causative agent of upright dieback and viscid rot disease in cranberry plants.</title>
        <authorList>
            <person name="Sarrasin M."/>
            <person name="Lang B.F."/>
            <person name="Burger G."/>
        </authorList>
    </citation>
    <scope>NUCLEOTIDE SEQUENCE [LARGE SCALE GENOMIC DNA]</scope>
    <source>
        <strain evidence="8 9">IS7</strain>
    </source>
</reference>
<comment type="subcellular location">
    <subcellularLocation>
        <location evidence="1">Membrane</location>
        <topology evidence="1">Multi-pass membrane protein</topology>
    </subcellularLocation>
</comment>
<dbReference type="SUPFAM" id="SSF103473">
    <property type="entry name" value="MFS general substrate transporter"/>
    <property type="match status" value="1"/>
</dbReference>
<accession>A0ABR4F6K9</accession>
<dbReference type="InterPro" id="IPR036259">
    <property type="entry name" value="MFS_trans_sf"/>
</dbReference>
<evidence type="ECO:0000256" key="5">
    <source>
        <dbReference type="ARBA" id="ARBA00023136"/>
    </source>
</evidence>
<feature type="transmembrane region" description="Helical" evidence="6">
    <location>
        <begin position="122"/>
        <end position="143"/>
    </location>
</feature>
<gene>
    <name evidence="8" type="ORF">FJTKL_15480</name>
</gene>
<dbReference type="EMBL" id="JBAWTH010000009">
    <property type="protein sequence ID" value="KAL2290344.1"/>
    <property type="molecule type" value="Genomic_DNA"/>
</dbReference>
<dbReference type="PROSITE" id="PS50850">
    <property type="entry name" value="MFS"/>
    <property type="match status" value="1"/>
</dbReference>
<evidence type="ECO:0000256" key="2">
    <source>
        <dbReference type="ARBA" id="ARBA00022448"/>
    </source>
</evidence>
<feature type="transmembrane region" description="Helical" evidence="6">
    <location>
        <begin position="413"/>
        <end position="437"/>
    </location>
</feature>
<feature type="domain" description="Major facilitator superfamily (MFS) profile" evidence="7">
    <location>
        <begin position="56"/>
        <end position="501"/>
    </location>
</feature>
<dbReference type="Gene3D" id="1.20.1250.20">
    <property type="entry name" value="MFS general substrate transporter like domains"/>
    <property type="match status" value="1"/>
</dbReference>
<keyword evidence="3 6" id="KW-0812">Transmembrane</keyword>
<evidence type="ECO:0000256" key="4">
    <source>
        <dbReference type="ARBA" id="ARBA00022989"/>
    </source>
</evidence>
<keyword evidence="4 6" id="KW-1133">Transmembrane helix</keyword>
<feature type="transmembrane region" description="Helical" evidence="6">
    <location>
        <begin position="449"/>
        <end position="466"/>
    </location>
</feature>
<protein>
    <recommendedName>
        <fullName evidence="7">Major facilitator superfamily (MFS) profile domain-containing protein</fullName>
    </recommendedName>
</protein>
<evidence type="ECO:0000256" key="1">
    <source>
        <dbReference type="ARBA" id="ARBA00004141"/>
    </source>
</evidence>
<feature type="transmembrane region" description="Helical" evidence="6">
    <location>
        <begin position="210"/>
        <end position="230"/>
    </location>
</feature>
<evidence type="ECO:0000313" key="8">
    <source>
        <dbReference type="EMBL" id="KAL2290344.1"/>
    </source>
</evidence>